<organism evidence="1 2">
    <name type="scientific">Acetobacter tropicalis</name>
    <dbReference type="NCBI Taxonomy" id="104102"/>
    <lineage>
        <taxon>Bacteria</taxon>
        <taxon>Pseudomonadati</taxon>
        <taxon>Pseudomonadota</taxon>
        <taxon>Alphaproteobacteria</taxon>
        <taxon>Acetobacterales</taxon>
        <taxon>Acetobacteraceae</taxon>
        <taxon>Acetobacter</taxon>
    </lineage>
</organism>
<protein>
    <submittedName>
        <fullName evidence="1">Uncharacterized protein</fullName>
    </submittedName>
</protein>
<name>A0A094YJA6_9PROT</name>
<gene>
    <name evidence="1" type="ORF">AtDm6_3058</name>
</gene>
<dbReference type="RefSeq" id="WP_035381934.1">
    <property type="nucleotide sequence ID" value="NZ_JACAOJ010000011.1"/>
</dbReference>
<dbReference type="EMBL" id="JOKM01000102">
    <property type="protein sequence ID" value="KGB21422.1"/>
    <property type="molecule type" value="Genomic_DNA"/>
</dbReference>
<dbReference type="Proteomes" id="UP000029448">
    <property type="component" value="Unassembled WGS sequence"/>
</dbReference>
<accession>A0A094YJA6</accession>
<evidence type="ECO:0000313" key="1">
    <source>
        <dbReference type="EMBL" id="KGB21422.1"/>
    </source>
</evidence>
<keyword evidence="2" id="KW-1185">Reference proteome</keyword>
<comment type="caution">
    <text evidence="1">The sequence shown here is derived from an EMBL/GenBank/DDBJ whole genome shotgun (WGS) entry which is preliminary data.</text>
</comment>
<proteinExistence type="predicted"/>
<reference evidence="1 2" key="1">
    <citation type="submission" date="2014-06" db="EMBL/GenBank/DDBJ databases">
        <title>Functional and comparative genomic analyses of the Drosophila gut microbiota identify candidate symbiosis factors.</title>
        <authorList>
            <person name="Newell P.D."/>
            <person name="Chaston J.M."/>
            <person name="Douglas A.E."/>
        </authorList>
    </citation>
    <scope>NUCLEOTIDE SEQUENCE [LARGE SCALE GENOMIC DNA]</scope>
    <source>
        <strain evidence="1 2">DmCS_006</strain>
    </source>
</reference>
<dbReference type="GeneID" id="89480000"/>
<evidence type="ECO:0000313" key="2">
    <source>
        <dbReference type="Proteomes" id="UP000029448"/>
    </source>
</evidence>
<sequence length="78" mass="8556">MAKPVMPDWGRLLRRELAAAYLGVSASKFSQLVQEGVLPAPRTFPGGTVNVWDRRELDGWADSLAETETSNGWDHTAA</sequence>
<dbReference type="STRING" id="104102.AtDm6_3058"/>
<dbReference type="PATRIC" id="fig|104102.7.peg.3020"/>
<dbReference type="AlphaFoldDB" id="A0A094YJA6"/>